<protein>
    <submittedName>
        <fullName evidence="1">Uncharacterized protein</fullName>
    </submittedName>
</protein>
<sequence length="34" mass="3920">MANLDIENGNRLSYIPLIPYTNGHIIQQLNHLDE</sequence>
<keyword evidence="2" id="KW-1185">Reference proteome</keyword>
<dbReference type="Proteomes" id="UP000000594">
    <property type="component" value="Chromosome"/>
</dbReference>
<gene>
    <name evidence="1" type="ordered locus">GBAA_1283</name>
</gene>
<accession>Q81TI8</accession>
<dbReference type="KEGG" id="bar:GBAA_1283"/>
<evidence type="ECO:0000313" key="2">
    <source>
        <dbReference type="Proteomes" id="UP000000594"/>
    </source>
</evidence>
<proteinExistence type="predicted"/>
<dbReference type="PATRIC" id="fig|1392.236.peg.1325"/>
<accession>A0A0F7RHM6</accession>
<name>A0A0F7RHM6_BACAN</name>
<dbReference type="EMBL" id="AE017334">
    <property type="protein sequence ID" value="AAT30373.1"/>
    <property type="molecule type" value="Genomic_DNA"/>
</dbReference>
<dbReference type="AlphaFoldDB" id="A0A0F7RHM6"/>
<accession>E9R283</accession>
<accession>Q6KVL1</accession>
<evidence type="ECO:0000313" key="1">
    <source>
        <dbReference type="EMBL" id="AAT30373.1"/>
    </source>
</evidence>
<organism evidence="1 2">
    <name type="scientific">Bacillus anthracis</name>
    <name type="common">anthrax bacterium</name>
    <dbReference type="NCBI Taxonomy" id="1392"/>
    <lineage>
        <taxon>Bacteria</taxon>
        <taxon>Bacillati</taxon>
        <taxon>Bacillota</taxon>
        <taxon>Bacilli</taxon>
        <taxon>Bacillales</taxon>
        <taxon>Bacillaceae</taxon>
        <taxon>Bacillus</taxon>
        <taxon>Bacillus cereus group</taxon>
    </lineage>
</organism>
<reference evidence="1 2" key="1">
    <citation type="journal article" date="2009" name="J. Bacteriol.">
        <title>The complete genome sequence of Bacillus anthracis Ames 'Ancestor'.</title>
        <authorList>
            <person name="Ravel J."/>
            <person name="Jiang L."/>
            <person name="Stanley S.T."/>
            <person name="Wilson M.R."/>
            <person name="Decker R.S."/>
            <person name="Read T.D."/>
            <person name="Worsham P."/>
            <person name="Keim P.S."/>
            <person name="Salzberg S.L."/>
            <person name="Fraser-Liggett C.M."/>
            <person name="Rasko D.A."/>
        </authorList>
    </citation>
    <scope>NUCLEOTIDE SEQUENCE [LARGE SCALE GENOMIC DNA]</scope>
    <source>
        <strain evidence="2">Ames ancestor</strain>
    </source>
</reference>